<feature type="domain" description="Reverse transcriptase" evidence="1">
    <location>
        <begin position="334"/>
        <end position="541"/>
    </location>
</feature>
<organism evidence="2">
    <name type="scientific">Ixodes ricinus</name>
    <name type="common">Common tick</name>
    <name type="synonym">Acarus ricinus</name>
    <dbReference type="NCBI Taxonomy" id="34613"/>
    <lineage>
        <taxon>Eukaryota</taxon>
        <taxon>Metazoa</taxon>
        <taxon>Ecdysozoa</taxon>
        <taxon>Arthropoda</taxon>
        <taxon>Chelicerata</taxon>
        <taxon>Arachnida</taxon>
        <taxon>Acari</taxon>
        <taxon>Parasitiformes</taxon>
        <taxon>Ixodida</taxon>
        <taxon>Ixodoidea</taxon>
        <taxon>Ixodidae</taxon>
        <taxon>Ixodinae</taxon>
        <taxon>Ixodes</taxon>
    </lineage>
</organism>
<name>A0A147BJF6_IXORI</name>
<dbReference type="InterPro" id="IPR000477">
    <property type="entry name" value="RT_dom"/>
</dbReference>
<dbReference type="GO" id="GO:0003824">
    <property type="term" value="F:catalytic activity"/>
    <property type="evidence" value="ECO:0007669"/>
    <property type="project" value="InterPro"/>
</dbReference>
<sequence>MFLFGDFNFPGINWSTGLHTNAVERDFYDMCLNLTLSQVIKDATRVSSQSSNILDLILTTAPETLDSLFHLPGISDHQVILANIKLSFKKSPTQQKLITLYDKGNYEAINTELQNFYDAYEVGFPTRDVNDNWLLFKDAMRDLINLYIPTRLIKSNPQAPWFNSSLKRLNNKKKRLFRSASKYNTPAAWNKYNSADEAYRSALESTKRSFYYQRLPNMLINNPKQFWKIINPSPTTLISLIDKEGISIDVENCANILNEVFNLVFTKEIVGNHPVTSAYNFPLMSAIEFDEEGIYHIIKNLKLSSSAGVDELNSKVLKNTNTLTSKILTLIFTQSLTTGCIPDDWKVGKIVPISKKGDKFSPLNYRPISLTCIPCKIMEHVIFSKLVSFLEMNKFFYPYQHGFRKGFSCESQLSAFIHNLHCNLDNNIQTDAVFLDFSKAFDRVPHNRLMLKLSQLNLDANVISWINCFLTGRTQFVLANNHSSYPSSVTSGVPQGSVLGPLLFLIYINDLPISVVSNIRLFADDCVIYRSIISPADNIIL</sequence>
<reference evidence="2" key="1">
    <citation type="journal article" date="2018" name="PLoS Negl. Trop. Dis.">
        <title>Sialome diversity of ticks revealed by RNAseq of single tick salivary glands.</title>
        <authorList>
            <person name="Perner J."/>
            <person name="Kropackova S."/>
            <person name="Kopacek P."/>
            <person name="Ribeiro J.M."/>
        </authorList>
    </citation>
    <scope>NUCLEOTIDE SEQUENCE</scope>
    <source>
        <strain evidence="2">Siblings of single egg batch collected in Ceske Budejovice</strain>
        <tissue evidence="2">Salivary glands</tissue>
    </source>
</reference>
<dbReference type="PROSITE" id="PS50878">
    <property type="entry name" value="RT_POL"/>
    <property type="match status" value="1"/>
</dbReference>
<dbReference type="PANTHER" id="PTHR33395:SF22">
    <property type="entry name" value="REVERSE TRANSCRIPTASE DOMAIN-CONTAINING PROTEIN"/>
    <property type="match status" value="1"/>
</dbReference>
<dbReference type="GO" id="GO:0071897">
    <property type="term" value="P:DNA biosynthetic process"/>
    <property type="evidence" value="ECO:0007669"/>
    <property type="project" value="UniProtKB-ARBA"/>
</dbReference>
<dbReference type="EMBL" id="GEGO01004508">
    <property type="protein sequence ID" value="JAR90896.1"/>
    <property type="molecule type" value="Transcribed_RNA"/>
</dbReference>
<protein>
    <submittedName>
        <fullName evidence="2">Putative tick transposon</fullName>
    </submittedName>
</protein>
<evidence type="ECO:0000259" key="1">
    <source>
        <dbReference type="PROSITE" id="PS50878"/>
    </source>
</evidence>
<dbReference type="SUPFAM" id="SSF56672">
    <property type="entry name" value="DNA/RNA polymerases"/>
    <property type="match status" value="1"/>
</dbReference>
<dbReference type="InterPro" id="IPR005135">
    <property type="entry name" value="Endo/exonuclease/phosphatase"/>
</dbReference>
<accession>A0A147BJF6</accession>
<evidence type="ECO:0000313" key="2">
    <source>
        <dbReference type="EMBL" id="JAR90896.1"/>
    </source>
</evidence>
<dbReference type="Pfam" id="PF00078">
    <property type="entry name" value="RVT_1"/>
    <property type="match status" value="1"/>
</dbReference>
<dbReference type="InterPro" id="IPR043502">
    <property type="entry name" value="DNA/RNA_pol_sf"/>
</dbReference>
<proteinExistence type="predicted"/>
<dbReference type="AlphaFoldDB" id="A0A147BJF6"/>
<dbReference type="CDD" id="cd01650">
    <property type="entry name" value="RT_nLTR_like"/>
    <property type="match status" value="1"/>
</dbReference>
<dbReference type="Pfam" id="PF14529">
    <property type="entry name" value="Exo_endo_phos_2"/>
    <property type="match status" value="1"/>
</dbReference>
<dbReference type="PANTHER" id="PTHR33395">
    <property type="entry name" value="TRANSCRIPTASE, PUTATIVE-RELATED-RELATED"/>
    <property type="match status" value="1"/>
</dbReference>